<name>A0ABZ1CAN3_9BACT</name>
<evidence type="ECO:0000256" key="5">
    <source>
        <dbReference type="RuleBase" id="RU368036"/>
    </source>
</evidence>
<evidence type="ECO:0000256" key="1">
    <source>
        <dbReference type="ARBA" id="ARBA00001049"/>
    </source>
</evidence>
<keyword evidence="9" id="KW-1185">Reference proteome</keyword>
<dbReference type="Gene3D" id="3.60.20.40">
    <property type="match status" value="1"/>
</dbReference>
<dbReference type="InterPro" id="IPR043137">
    <property type="entry name" value="GGT_ssub_C"/>
</dbReference>
<evidence type="ECO:0000256" key="6">
    <source>
        <dbReference type="SAM" id="MobiDB-lite"/>
    </source>
</evidence>
<dbReference type="NCBIfam" id="TIGR00066">
    <property type="entry name" value="g_glut_trans"/>
    <property type="match status" value="1"/>
</dbReference>
<sequence length="576" mass="61188">MKVLLRSCLVLALCLTLPAYAQRSAVQAGRGMVVSAHHLASQAGIEIMRQGGNAIDAAVATGFALAVTYPRAGNLGGGGFMIVQTADGEEVALDFREVAPSAAHRDLYLDADGNIIPRASTHGYLANGVPGTVAGLHHAWARYGSGQVSWAAVLEPARRLAADGFTVSPALAQDLIASTTLLSANAESKRIFLRDGRPYAAGDRLCQPDLAATLARLQAHGAREFYEGETAALIAADQAQGGGLITAADLAAYRPVEREPIRFTYRGFEFVTMPPPSSGGIALAQMFGLLEPYDLREMGLHSTTYIHLVTEAMRRAFRDRAEFLGDPDFYPVPQEALLSPATLEHHAASFDPQHATPSEGLAPAPIPSAESTETTHFAAVDAAGNVASCTYTLNGLYGNGVTAAGTGVLLNNEMDDFTSKVGVKNMFGLIQGESNAIAPGKRPLSSMTPTIVSRDGKPYLVTGSPGGPTIITTVLQVSLNVIDHQLPLTLAVDAPRFHHQWQPDQIYREPFLASPDTLDALEAMGHTLALRRLYRNEAVQAARYWGDAESILIDPETGMLEGVSDRRSPEAAPAGF</sequence>
<dbReference type="RefSeq" id="WP_221031837.1">
    <property type="nucleotide sequence ID" value="NZ_CP139781.1"/>
</dbReference>
<dbReference type="GO" id="GO:0103068">
    <property type="term" value="F:leukotriene C4 gamma-glutamyl transferase activity"/>
    <property type="evidence" value="ECO:0007669"/>
    <property type="project" value="UniProtKB-EC"/>
</dbReference>
<dbReference type="SUPFAM" id="SSF56235">
    <property type="entry name" value="N-terminal nucleophile aminohydrolases (Ntn hydrolases)"/>
    <property type="match status" value="1"/>
</dbReference>
<evidence type="ECO:0000256" key="7">
    <source>
        <dbReference type="SAM" id="SignalP"/>
    </source>
</evidence>
<evidence type="ECO:0000313" key="8">
    <source>
        <dbReference type="EMBL" id="WRQ88738.1"/>
    </source>
</evidence>
<dbReference type="InterPro" id="IPR029055">
    <property type="entry name" value="Ntn_hydrolases_N"/>
</dbReference>
<dbReference type="Pfam" id="PF01019">
    <property type="entry name" value="G_glu_transpept"/>
    <property type="match status" value="1"/>
</dbReference>
<dbReference type="InterPro" id="IPR043138">
    <property type="entry name" value="GGT_lsub"/>
</dbReference>
<accession>A0ABZ1CAN3</accession>
<dbReference type="Proteomes" id="UP000738431">
    <property type="component" value="Chromosome"/>
</dbReference>
<comment type="subunit">
    <text evidence="5">This enzyme consists of two polypeptide chains, which are synthesized in precursor form from a single polypeptide.</text>
</comment>
<dbReference type="EC" id="2.3.2.2" evidence="5"/>
<comment type="PTM">
    <text evidence="5">Cleaved by autocatalysis into a large and a small subunit.</text>
</comment>
<dbReference type="InterPro" id="IPR000101">
    <property type="entry name" value="GGT_peptidase"/>
</dbReference>
<keyword evidence="7" id="KW-0732">Signal</keyword>
<comment type="catalytic activity">
    <reaction evidence="2 5">
        <text>glutathione + H2O = L-cysteinylglycine + L-glutamate</text>
        <dbReference type="Rhea" id="RHEA:28807"/>
        <dbReference type="ChEBI" id="CHEBI:15377"/>
        <dbReference type="ChEBI" id="CHEBI:29985"/>
        <dbReference type="ChEBI" id="CHEBI:57925"/>
        <dbReference type="ChEBI" id="CHEBI:61694"/>
        <dbReference type="EC" id="3.4.19.13"/>
    </reaction>
</comment>
<organism evidence="8 9">
    <name type="scientific">Actomonas aquatica</name>
    <dbReference type="NCBI Taxonomy" id="2866162"/>
    <lineage>
        <taxon>Bacteria</taxon>
        <taxon>Pseudomonadati</taxon>
        <taxon>Verrucomicrobiota</taxon>
        <taxon>Opitutia</taxon>
        <taxon>Opitutales</taxon>
        <taxon>Opitutaceae</taxon>
        <taxon>Actomonas</taxon>
    </lineage>
</organism>
<comment type="catalytic activity">
    <reaction evidence="4 5">
        <text>an N-terminal (5-L-glutamyl)-[peptide] + an alpha-amino acid = 5-L-glutamyl amino acid + an N-terminal L-alpha-aminoacyl-[peptide]</text>
        <dbReference type="Rhea" id="RHEA:23904"/>
        <dbReference type="Rhea" id="RHEA-COMP:9780"/>
        <dbReference type="Rhea" id="RHEA-COMP:9795"/>
        <dbReference type="ChEBI" id="CHEBI:77644"/>
        <dbReference type="ChEBI" id="CHEBI:78597"/>
        <dbReference type="ChEBI" id="CHEBI:78599"/>
        <dbReference type="ChEBI" id="CHEBI:78608"/>
        <dbReference type="EC" id="2.3.2.2"/>
    </reaction>
</comment>
<evidence type="ECO:0000256" key="2">
    <source>
        <dbReference type="ARBA" id="ARBA00001089"/>
    </source>
</evidence>
<comment type="catalytic activity">
    <reaction evidence="1 5">
        <text>an S-substituted glutathione + H2O = an S-substituted L-cysteinylglycine + L-glutamate</text>
        <dbReference type="Rhea" id="RHEA:59468"/>
        <dbReference type="ChEBI" id="CHEBI:15377"/>
        <dbReference type="ChEBI" id="CHEBI:29985"/>
        <dbReference type="ChEBI" id="CHEBI:90779"/>
        <dbReference type="ChEBI" id="CHEBI:143103"/>
        <dbReference type="EC" id="3.4.19.13"/>
    </reaction>
</comment>
<dbReference type="InterPro" id="IPR051792">
    <property type="entry name" value="GGT_bact"/>
</dbReference>
<comment type="pathway">
    <text evidence="5">Sulfur metabolism; glutathione metabolism.</text>
</comment>
<comment type="similarity">
    <text evidence="5">Belongs to the gamma-glutamyltransferase family.</text>
</comment>
<evidence type="ECO:0000313" key="9">
    <source>
        <dbReference type="Proteomes" id="UP000738431"/>
    </source>
</evidence>
<dbReference type="EMBL" id="CP139781">
    <property type="protein sequence ID" value="WRQ88738.1"/>
    <property type="molecule type" value="Genomic_DNA"/>
</dbReference>
<dbReference type="Gene3D" id="1.10.246.130">
    <property type="match status" value="1"/>
</dbReference>
<dbReference type="PRINTS" id="PR01210">
    <property type="entry name" value="GGTRANSPTASE"/>
</dbReference>
<dbReference type="PANTHER" id="PTHR43199:SF6">
    <property type="entry name" value="GLUTATHIONE HYDROLASE PROENZYME"/>
    <property type="match status" value="1"/>
</dbReference>
<reference evidence="8 9" key="1">
    <citation type="submission" date="2023-12" db="EMBL/GenBank/DDBJ databases">
        <title>Description of an unclassified Opitutus bacterium of Verrucomicrobiota.</title>
        <authorList>
            <person name="Zhang D.-F."/>
        </authorList>
    </citation>
    <scope>NUCLEOTIDE SEQUENCE [LARGE SCALE GENOMIC DNA]</scope>
    <source>
        <strain evidence="8 9">WL0086</strain>
    </source>
</reference>
<gene>
    <name evidence="8" type="primary">ggt</name>
    <name evidence="8" type="ORF">K1X11_004935</name>
</gene>
<keyword evidence="3 5" id="KW-0012">Acyltransferase</keyword>
<keyword evidence="5 8" id="KW-0808">Transferase</keyword>
<feature type="signal peptide" evidence="7">
    <location>
        <begin position="1"/>
        <end position="21"/>
    </location>
</feature>
<protein>
    <recommendedName>
        <fullName evidence="5">Glutathione hydrolase proenzyme</fullName>
        <ecNumber evidence="5">2.3.2.2</ecNumber>
        <ecNumber evidence="5">3.4.19.13</ecNumber>
    </recommendedName>
    <component>
        <recommendedName>
            <fullName evidence="5">Glutathione hydrolase large chain</fullName>
        </recommendedName>
    </component>
    <component>
        <recommendedName>
            <fullName evidence="5">Glutathione hydrolase small chain</fullName>
        </recommendedName>
    </component>
</protein>
<dbReference type="EC" id="3.4.19.13" evidence="5"/>
<keyword evidence="5" id="KW-0378">Hydrolase</keyword>
<keyword evidence="5" id="KW-0865">Zymogen</keyword>
<evidence type="ECO:0000256" key="3">
    <source>
        <dbReference type="ARBA" id="ARBA00023315"/>
    </source>
</evidence>
<dbReference type="PANTHER" id="PTHR43199">
    <property type="entry name" value="GLUTATHIONE HYDROLASE"/>
    <property type="match status" value="1"/>
</dbReference>
<evidence type="ECO:0000256" key="4">
    <source>
        <dbReference type="ARBA" id="ARBA00047417"/>
    </source>
</evidence>
<feature type="chain" id="PRO_5046920944" description="Glutathione hydrolase proenzyme" evidence="7">
    <location>
        <begin position="22"/>
        <end position="576"/>
    </location>
</feature>
<feature type="region of interest" description="Disordered" evidence="6">
    <location>
        <begin position="351"/>
        <end position="370"/>
    </location>
</feature>
<keyword evidence="5" id="KW-0317">Glutathione biosynthesis</keyword>
<proteinExistence type="inferred from homology"/>